<dbReference type="GO" id="GO:0004497">
    <property type="term" value="F:monooxygenase activity"/>
    <property type="evidence" value="ECO:0007669"/>
    <property type="project" value="UniProtKB-KW"/>
</dbReference>
<evidence type="ECO:0000256" key="3">
    <source>
        <dbReference type="ARBA" id="ARBA00022617"/>
    </source>
</evidence>
<sequence length="516" mass="57963">MDLLQHTYQVVAERWVLLATALTFVFTAVIYPAAVRHLRVAAIPLAGSEYGSWEKRRQAYLNSSREIYNEGYRKVGFKNGVFRVTTSRDSPMVVLPTKYLAEVKKLPDSVINIYEAVNESFESKYTRLQVDVPIVPATIKSHLTPRLVRLNPTISEEARAALAMEMPSADDWTEVNINKTLMRIVAVVSGRVFVGPELCRNEAYIEAAINYTVDVIQAQIAVQRIRPWLRPFLASRQPEVKRLAERMRVVQSFLKPVIDRRTKEMQDPGYERPDDMLQWLLEGLDKFKDSGSQDLANTQMILAFAAIHTTTLTATNAFYDLASSPEFADQIRQEVLDVLASNGGQFSSQALQSMKMLDSALKETLRLHPLGMGSMQRKVIKEFTLSDGQVIPAGVTIEFPAVAINSDADLYPDADRYDPLRFYNLRQKARVAGSVEGAATNQFVSISQNYLTFGYGRHACPGRFFAANEIKMIVAHALLKYDFKLPEGTSERYPNIEFAATSVPDGSKTLLCRVRG</sequence>
<evidence type="ECO:0000256" key="5">
    <source>
        <dbReference type="ARBA" id="ARBA00023002"/>
    </source>
</evidence>
<dbReference type="GO" id="GO:0020037">
    <property type="term" value="F:heme binding"/>
    <property type="evidence" value="ECO:0007669"/>
    <property type="project" value="InterPro"/>
</dbReference>
<accession>A0A0F7ZSS0</accession>
<keyword evidence="10" id="KW-1133">Transmembrane helix</keyword>
<gene>
    <name evidence="11" type="ORF">HIM_08776</name>
</gene>
<keyword evidence="12" id="KW-1185">Reference proteome</keyword>
<dbReference type="PROSITE" id="PS00086">
    <property type="entry name" value="CYTOCHROME_P450"/>
    <property type="match status" value="1"/>
</dbReference>
<name>A0A0F7ZSS0_9HYPO</name>
<dbReference type="OrthoDB" id="1844152at2759"/>
<proteinExistence type="inferred from homology"/>
<evidence type="ECO:0000256" key="9">
    <source>
        <dbReference type="RuleBase" id="RU000461"/>
    </source>
</evidence>
<keyword evidence="10" id="KW-0812">Transmembrane</keyword>
<reference evidence="11 12" key="1">
    <citation type="journal article" date="2014" name="Genome Biol. Evol.">
        <title>Comparative genomics and transcriptomics analyses reveal divergent lifestyle features of nematode endoparasitic fungus Hirsutella minnesotensis.</title>
        <authorList>
            <person name="Lai Y."/>
            <person name="Liu K."/>
            <person name="Zhang X."/>
            <person name="Zhang X."/>
            <person name="Li K."/>
            <person name="Wang N."/>
            <person name="Shu C."/>
            <person name="Wu Y."/>
            <person name="Wang C."/>
            <person name="Bushley K.E."/>
            <person name="Xiang M."/>
            <person name="Liu X."/>
        </authorList>
    </citation>
    <scope>NUCLEOTIDE SEQUENCE [LARGE SCALE GENOMIC DNA]</scope>
    <source>
        <strain evidence="11 12">3608</strain>
    </source>
</reference>
<dbReference type="Pfam" id="PF00067">
    <property type="entry name" value="p450"/>
    <property type="match status" value="1"/>
</dbReference>
<protein>
    <recommendedName>
        <fullName evidence="13">Cytochrome P450 monooxygenase ATR2</fullName>
    </recommendedName>
</protein>
<evidence type="ECO:0000256" key="8">
    <source>
        <dbReference type="PIRSR" id="PIRSR602403-1"/>
    </source>
</evidence>
<dbReference type="SUPFAM" id="SSF48264">
    <property type="entry name" value="Cytochrome P450"/>
    <property type="match status" value="1"/>
</dbReference>
<feature type="transmembrane region" description="Helical" evidence="10">
    <location>
        <begin position="15"/>
        <end position="34"/>
    </location>
</feature>
<dbReference type="PRINTS" id="PR00465">
    <property type="entry name" value="EP450IV"/>
</dbReference>
<comment type="cofactor">
    <cofactor evidence="1 8">
        <name>heme</name>
        <dbReference type="ChEBI" id="CHEBI:30413"/>
    </cofactor>
</comment>
<feature type="binding site" description="axial binding residue" evidence="8">
    <location>
        <position position="460"/>
    </location>
    <ligand>
        <name>heme</name>
        <dbReference type="ChEBI" id="CHEBI:30413"/>
    </ligand>
    <ligandPart>
        <name>Fe</name>
        <dbReference type="ChEBI" id="CHEBI:18248"/>
    </ligandPart>
</feature>
<dbReference type="PRINTS" id="PR00385">
    <property type="entry name" value="P450"/>
</dbReference>
<comment type="similarity">
    <text evidence="2 9">Belongs to the cytochrome P450 family.</text>
</comment>
<organism evidence="11 12">
    <name type="scientific">Hirsutella minnesotensis 3608</name>
    <dbReference type="NCBI Taxonomy" id="1043627"/>
    <lineage>
        <taxon>Eukaryota</taxon>
        <taxon>Fungi</taxon>
        <taxon>Dikarya</taxon>
        <taxon>Ascomycota</taxon>
        <taxon>Pezizomycotina</taxon>
        <taxon>Sordariomycetes</taxon>
        <taxon>Hypocreomycetidae</taxon>
        <taxon>Hypocreales</taxon>
        <taxon>Ophiocordycipitaceae</taxon>
        <taxon>Hirsutella</taxon>
    </lineage>
</organism>
<keyword evidence="7 9" id="KW-0503">Monooxygenase</keyword>
<dbReference type="InterPro" id="IPR036396">
    <property type="entry name" value="Cyt_P450_sf"/>
</dbReference>
<evidence type="ECO:0000256" key="10">
    <source>
        <dbReference type="SAM" id="Phobius"/>
    </source>
</evidence>
<dbReference type="PANTHER" id="PTHR46206">
    <property type="entry name" value="CYTOCHROME P450"/>
    <property type="match status" value="1"/>
</dbReference>
<dbReference type="GO" id="GO:0005506">
    <property type="term" value="F:iron ion binding"/>
    <property type="evidence" value="ECO:0007669"/>
    <property type="project" value="InterPro"/>
</dbReference>
<dbReference type="Proteomes" id="UP000054481">
    <property type="component" value="Unassembled WGS sequence"/>
</dbReference>
<evidence type="ECO:0000256" key="2">
    <source>
        <dbReference type="ARBA" id="ARBA00010617"/>
    </source>
</evidence>
<dbReference type="InterPro" id="IPR017972">
    <property type="entry name" value="Cyt_P450_CS"/>
</dbReference>
<keyword evidence="4 8" id="KW-0479">Metal-binding</keyword>
<keyword evidence="3 8" id="KW-0349">Heme</keyword>
<keyword evidence="5 9" id="KW-0560">Oxidoreductase</keyword>
<dbReference type="GO" id="GO:0016705">
    <property type="term" value="F:oxidoreductase activity, acting on paired donors, with incorporation or reduction of molecular oxygen"/>
    <property type="evidence" value="ECO:0007669"/>
    <property type="project" value="InterPro"/>
</dbReference>
<dbReference type="PANTHER" id="PTHR46206:SF7">
    <property type="entry name" value="P450, PUTATIVE (EUROFUNG)-RELATED"/>
    <property type="match status" value="1"/>
</dbReference>
<dbReference type="InterPro" id="IPR002403">
    <property type="entry name" value="Cyt_P450_E_grp-IV"/>
</dbReference>
<evidence type="ECO:0000256" key="7">
    <source>
        <dbReference type="ARBA" id="ARBA00023033"/>
    </source>
</evidence>
<evidence type="ECO:0008006" key="13">
    <source>
        <dbReference type="Google" id="ProtNLM"/>
    </source>
</evidence>
<evidence type="ECO:0000256" key="6">
    <source>
        <dbReference type="ARBA" id="ARBA00023004"/>
    </source>
</evidence>
<evidence type="ECO:0000313" key="12">
    <source>
        <dbReference type="Proteomes" id="UP000054481"/>
    </source>
</evidence>
<keyword evidence="10" id="KW-0472">Membrane</keyword>
<keyword evidence="6 8" id="KW-0408">Iron</keyword>
<evidence type="ECO:0000256" key="4">
    <source>
        <dbReference type="ARBA" id="ARBA00022723"/>
    </source>
</evidence>
<evidence type="ECO:0000256" key="1">
    <source>
        <dbReference type="ARBA" id="ARBA00001971"/>
    </source>
</evidence>
<dbReference type="AlphaFoldDB" id="A0A0F7ZSS0"/>
<dbReference type="CDD" id="cd11041">
    <property type="entry name" value="CYP503A1-like"/>
    <property type="match status" value="1"/>
</dbReference>
<dbReference type="Gene3D" id="1.10.630.10">
    <property type="entry name" value="Cytochrome P450"/>
    <property type="match status" value="1"/>
</dbReference>
<dbReference type="EMBL" id="KQ030559">
    <property type="protein sequence ID" value="KJZ71848.1"/>
    <property type="molecule type" value="Genomic_DNA"/>
</dbReference>
<dbReference type="InterPro" id="IPR001128">
    <property type="entry name" value="Cyt_P450"/>
</dbReference>
<evidence type="ECO:0000313" key="11">
    <source>
        <dbReference type="EMBL" id="KJZ71848.1"/>
    </source>
</evidence>